<evidence type="ECO:0000256" key="2">
    <source>
        <dbReference type="ARBA" id="ARBA00023239"/>
    </source>
</evidence>
<evidence type="ECO:0000259" key="5">
    <source>
        <dbReference type="PROSITE" id="PS51554"/>
    </source>
</evidence>
<dbReference type="SUPFAM" id="SSF51998">
    <property type="entry name" value="PFL-like glycyl radical enzymes"/>
    <property type="match status" value="1"/>
</dbReference>
<keyword evidence="1 3" id="KW-0556">Organic radical</keyword>
<dbReference type="Proteomes" id="UP000824135">
    <property type="component" value="Unassembled WGS sequence"/>
</dbReference>
<dbReference type="PROSITE" id="PS51554">
    <property type="entry name" value="PFL"/>
    <property type="match status" value="1"/>
</dbReference>
<dbReference type="GO" id="GO:0016829">
    <property type="term" value="F:lyase activity"/>
    <property type="evidence" value="ECO:0007669"/>
    <property type="project" value="UniProtKB-KW"/>
</dbReference>
<name>A0A9D1Z8A5_9FIRM</name>
<evidence type="ECO:0000256" key="3">
    <source>
        <dbReference type="PROSITE-ProRule" id="PRU00493"/>
    </source>
</evidence>
<dbReference type="InterPro" id="IPR051215">
    <property type="entry name" value="GRE"/>
</dbReference>
<evidence type="ECO:0000256" key="1">
    <source>
        <dbReference type="ARBA" id="ARBA00022818"/>
    </source>
</evidence>
<dbReference type="PANTHER" id="PTHR43641">
    <property type="entry name" value="FORMATE ACETYLTRANSFERASE 3-RELATED"/>
    <property type="match status" value="1"/>
</dbReference>
<dbReference type="Pfam" id="PF02901">
    <property type="entry name" value="PFL-like"/>
    <property type="match status" value="1"/>
</dbReference>
<proteinExistence type="predicted"/>
<dbReference type="Pfam" id="PF01228">
    <property type="entry name" value="Gly_radical"/>
    <property type="match status" value="1"/>
</dbReference>
<dbReference type="Gene3D" id="3.20.70.20">
    <property type="match status" value="1"/>
</dbReference>
<reference evidence="6" key="2">
    <citation type="submission" date="2021-04" db="EMBL/GenBank/DDBJ databases">
        <authorList>
            <person name="Gilroy R."/>
        </authorList>
    </citation>
    <scope>NUCLEOTIDE SEQUENCE</scope>
    <source>
        <strain evidence="6">CHK199-9574</strain>
    </source>
</reference>
<feature type="modified residue" description="Glycine radical" evidence="3">
    <location>
        <position position="649"/>
    </location>
</feature>
<dbReference type="PROSITE" id="PS51149">
    <property type="entry name" value="GLY_RADICAL_2"/>
    <property type="match status" value="1"/>
</dbReference>
<dbReference type="PANTHER" id="PTHR43641:SF2">
    <property type="entry name" value="DEHYDRATASE YBIW-RELATED"/>
    <property type="match status" value="1"/>
</dbReference>
<feature type="domain" description="PFL" evidence="5">
    <location>
        <begin position="1"/>
        <end position="546"/>
    </location>
</feature>
<reference evidence="6" key="1">
    <citation type="journal article" date="2021" name="PeerJ">
        <title>Extensive microbial diversity within the chicken gut microbiome revealed by metagenomics and culture.</title>
        <authorList>
            <person name="Gilroy R."/>
            <person name="Ravi A."/>
            <person name="Getino M."/>
            <person name="Pursley I."/>
            <person name="Horton D.L."/>
            <person name="Alikhan N.F."/>
            <person name="Baker D."/>
            <person name="Gharbi K."/>
            <person name="Hall N."/>
            <person name="Watson M."/>
            <person name="Adriaenssens E.M."/>
            <person name="Foster-Nyarko E."/>
            <person name="Jarju S."/>
            <person name="Secka A."/>
            <person name="Antonio M."/>
            <person name="Oren A."/>
            <person name="Chaudhuri R.R."/>
            <person name="La Ragione R."/>
            <person name="Hildebrand F."/>
            <person name="Pallen M.J."/>
        </authorList>
    </citation>
    <scope>NUCLEOTIDE SEQUENCE</scope>
    <source>
        <strain evidence="6">CHK199-9574</strain>
    </source>
</reference>
<organism evidence="6 7">
    <name type="scientific">Candidatus Borkfalkia excrementavium</name>
    <dbReference type="NCBI Taxonomy" id="2838505"/>
    <lineage>
        <taxon>Bacteria</taxon>
        <taxon>Bacillati</taxon>
        <taxon>Bacillota</taxon>
        <taxon>Clostridia</taxon>
        <taxon>Christensenellales</taxon>
        <taxon>Christensenellaceae</taxon>
        <taxon>Candidatus Borkfalkia</taxon>
    </lineage>
</organism>
<sequence length="673" mass="75834">MKTPDIEIENEHFNEYDDLDKYDFMVTEIAKKAPLRVCEEELISGSATLGAAIGHVIPAYFKGEKIFSSVSHLTIDYETALRFGIDSYRQKIAERLEDKTLSNRQTRFLKSLLNVISAMRIYHQRYLEKVEKEKPEIYRNLQQVPFHPARNFHEAVQSVWFVFSFVRLCGNWPGIGRLDVLLGDYLKRDLESGILTRNRAREILASFFIKGTEWILKDTPPSNGDAQHYQNIILAGTDMQGREVANEVTYLVLDIVEELGISDFPITVRLHENTPERLLRKVSKVMRHGGGVVAVYNETLILKSLTAYGYPSEDAQNFANDGCWEVQIPGKSFFIYIPFDSLALLQKKTLNGYRNREFSSFESLYEAYVSDLNDQVKQIYESISQAFGGPEINAPCGEWKTAAPCSVVSLFERGCIEKARSYYEGGPEYNVFSPHIGGVADTVNSLYAIKKLVFDEKKISFAEFMDVLRENWRGNDLLRSYAASLHYYGTDNEEVDRIYAALLHDFALACRRWDKRGNCFFPAGVSTFGREIGWAQNRLAAAEGTRAGAVLAGNASPSPGTDTEGVTAVIRSYCRADLSEMVTGAALDLKISPQALSGEGGISSLKSLLRGFVKLGGYFLQIDAVSAQTLRNAQQNPKEYKTLSVRVSGWNARFITLTREWQDMIIGRTEQNV</sequence>
<evidence type="ECO:0000313" key="6">
    <source>
        <dbReference type="EMBL" id="HIY78078.1"/>
    </source>
</evidence>
<gene>
    <name evidence="6" type="ORF">H9728_03450</name>
</gene>
<dbReference type="AlphaFoldDB" id="A0A9D1Z8A5"/>
<keyword evidence="2" id="KW-0456">Lyase</keyword>
<comment type="caution">
    <text evidence="6">The sequence shown here is derived from an EMBL/GenBank/DDBJ whole genome shotgun (WGS) entry which is preliminary data.</text>
</comment>
<accession>A0A9D1Z8A5</accession>
<evidence type="ECO:0000259" key="4">
    <source>
        <dbReference type="PROSITE" id="PS51149"/>
    </source>
</evidence>
<evidence type="ECO:0000313" key="7">
    <source>
        <dbReference type="Proteomes" id="UP000824135"/>
    </source>
</evidence>
<feature type="domain" description="Glycine radical" evidence="4">
    <location>
        <begin position="553"/>
        <end position="673"/>
    </location>
</feature>
<dbReference type="EMBL" id="DXCO01000027">
    <property type="protein sequence ID" value="HIY78078.1"/>
    <property type="molecule type" value="Genomic_DNA"/>
</dbReference>
<dbReference type="GO" id="GO:0005829">
    <property type="term" value="C:cytosol"/>
    <property type="evidence" value="ECO:0007669"/>
    <property type="project" value="TreeGrafter"/>
</dbReference>
<protein>
    <submittedName>
        <fullName evidence="6">Uncharacterized protein</fullName>
    </submittedName>
</protein>
<dbReference type="InterPro" id="IPR001150">
    <property type="entry name" value="Gly_radical"/>
</dbReference>
<dbReference type="InterPro" id="IPR004184">
    <property type="entry name" value="PFL_dom"/>
</dbReference>